<dbReference type="PANTHER" id="PTHR48079">
    <property type="entry name" value="PROTEIN YEEZ"/>
    <property type="match status" value="1"/>
</dbReference>
<dbReference type="InterPro" id="IPR001509">
    <property type="entry name" value="Epimerase_deHydtase"/>
</dbReference>
<organism evidence="2 3">
    <name type="scientific">[Myrmecia] bisecta</name>
    <dbReference type="NCBI Taxonomy" id="41462"/>
    <lineage>
        <taxon>Eukaryota</taxon>
        <taxon>Viridiplantae</taxon>
        <taxon>Chlorophyta</taxon>
        <taxon>core chlorophytes</taxon>
        <taxon>Trebouxiophyceae</taxon>
        <taxon>Trebouxiales</taxon>
        <taxon>Trebouxiaceae</taxon>
        <taxon>Myrmecia</taxon>
    </lineage>
</organism>
<evidence type="ECO:0000313" key="2">
    <source>
        <dbReference type="EMBL" id="KAK9824592.1"/>
    </source>
</evidence>
<dbReference type="GO" id="GO:0004029">
    <property type="term" value="F:aldehyde dehydrogenase (NAD+) activity"/>
    <property type="evidence" value="ECO:0007669"/>
    <property type="project" value="TreeGrafter"/>
</dbReference>
<dbReference type="InterPro" id="IPR036291">
    <property type="entry name" value="NAD(P)-bd_dom_sf"/>
</dbReference>
<keyword evidence="3" id="KW-1185">Reference proteome</keyword>
<dbReference type="InterPro" id="IPR051783">
    <property type="entry name" value="NAD(P)-dependent_oxidoreduct"/>
</dbReference>
<gene>
    <name evidence="2" type="ORF">WJX72_011553</name>
</gene>
<reference evidence="2 3" key="1">
    <citation type="journal article" date="2024" name="Nat. Commun.">
        <title>Phylogenomics reveals the evolutionary origins of lichenization in chlorophyte algae.</title>
        <authorList>
            <person name="Puginier C."/>
            <person name="Libourel C."/>
            <person name="Otte J."/>
            <person name="Skaloud P."/>
            <person name="Haon M."/>
            <person name="Grisel S."/>
            <person name="Petersen M."/>
            <person name="Berrin J.G."/>
            <person name="Delaux P.M."/>
            <person name="Dal Grande F."/>
            <person name="Keller J."/>
        </authorList>
    </citation>
    <scope>NUCLEOTIDE SEQUENCE [LARGE SCALE GENOMIC DNA]</scope>
    <source>
        <strain evidence="2 3">SAG 2043</strain>
    </source>
</reference>
<dbReference type="Pfam" id="PF01370">
    <property type="entry name" value="Epimerase"/>
    <property type="match status" value="1"/>
</dbReference>
<dbReference type="AlphaFoldDB" id="A0AAW1QT07"/>
<accession>A0AAW1QT07</accession>
<dbReference type="SUPFAM" id="SSF51735">
    <property type="entry name" value="NAD(P)-binding Rossmann-fold domains"/>
    <property type="match status" value="1"/>
</dbReference>
<dbReference type="Gene3D" id="3.40.50.720">
    <property type="entry name" value="NAD(P)-binding Rossmann-like Domain"/>
    <property type="match status" value="1"/>
</dbReference>
<comment type="caution">
    <text evidence="2">The sequence shown here is derived from an EMBL/GenBank/DDBJ whole genome shotgun (WGS) entry which is preliminary data.</text>
</comment>
<dbReference type="PANTHER" id="PTHR48079:SF6">
    <property type="entry name" value="NAD(P)-BINDING DOMAIN-CONTAINING PROTEIN-RELATED"/>
    <property type="match status" value="1"/>
</dbReference>
<evidence type="ECO:0000313" key="3">
    <source>
        <dbReference type="Proteomes" id="UP001489004"/>
    </source>
</evidence>
<dbReference type="EMBL" id="JALJOR010000002">
    <property type="protein sequence ID" value="KAK9824592.1"/>
    <property type="molecule type" value="Genomic_DNA"/>
</dbReference>
<evidence type="ECO:0000259" key="1">
    <source>
        <dbReference type="Pfam" id="PF01370"/>
    </source>
</evidence>
<dbReference type="Proteomes" id="UP001489004">
    <property type="component" value="Unassembled WGS sequence"/>
</dbReference>
<protein>
    <recommendedName>
        <fullName evidence="1">NAD-dependent epimerase/dehydratase domain-containing protein</fullName>
    </recommendedName>
</protein>
<proteinExistence type="predicted"/>
<feature type="domain" description="NAD-dependent epimerase/dehydratase" evidence="1">
    <location>
        <begin position="5"/>
        <end position="209"/>
    </location>
</feature>
<name>A0AAW1QT07_9CHLO</name>
<sequence length="302" mass="32111">MKVFLTNATGYVGGAIARRLIHKGHRVVALLRTPQKADAMRALGIESLLGTLDETDKLAQAAATADAVIHTAYDYSGKTFADNVAKDRAVIAAFVGALAGTNKPLLVTSGSGMLGDTGSEPVSEEFPTDPLQPQDLLVRSLSERDTLRAAQRGVRSVLLRLPLYVYGNGGSTFIPAQLADAKQRGAAYRIGAGDNKLSAVHVEDLAELAMEKAPAGSLFNAANEHGITGRSIVDAVAQNLGVPARQVTAEEADAQEILPAWFRHWVFGNNQIDSKKAERLLGWTPAQRPGMVQDIASGSYKQ</sequence>
<dbReference type="GO" id="GO:0005737">
    <property type="term" value="C:cytoplasm"/>
    <property type="evidence" value="ECO:0007669"/>
    <property type="project" value="TreeGrafter"/>
</dbReference>